<evidence type="ECO:0000256" key="2">
    <source>
        <dbReference type="ARBA" id="ARBA00012438"/>
    </source>
</evidence>
<dbReference type="Pfam" id="PF00072">
    <property type="entry name" value="Response_reg"/>
    <property type="match status" value="1"/>
</dbReference>
<dbReference type="PANTHER" id="PTHR43547:SF2">
    <property type="entry name" value="HYBRID SIGNAL TRANSDUCTION HISTIDINE KINASE C"/>
    <property type="match status" value="1"/>
</dbReference>
<dbReference type="SMART" id="SM00387">
    <property type="entry name" value="HATPase_c"/>
    <property type="match status" value="1"/>
</dbReference>
<dbReference type="InterPro" id="IPR018060">
    <property type="entry name" value="HTH_AraC"/>
</dbReference>
<dbReference type="Proteomes" id="UP000812270">
    <property type="component" value="Unassembled WGS sequence"/>
</dbReference>
<evidence type="ECO:0000259" key="11">
    <source>
        <dbReference type="PROSITE" id="PS01124"/>
    </source>
</evidence>
<dbReference type="InterPro" id="IPR001789">
    <property type="entry name" value="Sig_transdc_resp-reg_receiver"/>
</dbReference>
<keyword evidence="10" id="KW-0812">Transmembrane</keyword>
<dbReference type="GO" id="GO:0043565">
    <property type="term" value="F:sequence-specific DNA binding"/>
    <property type="evidence" value="ECO:0007669"/>
    <property type="project" value="InterPro"/>
</dbReference>
<evidence type="ECO:0000256" key="7">
    <source>
        <dbReference type="ARBA" id="ARBA00022840"/>
    </source>
</evidence>
<keyword evidence="10" id="KW-1133">Transmembrane helix</keyword>
<keyword evidence="4" id="KW-0808">Transferase</keyword>
<evidence type="ECO:0000259" key="12">
    <source>
        <dbReference type="PROSITE" id="PS50109"/>
    </source>
</evidence>
<keyword evidence="10" id="KW-0472">Membrane</keyword>
<sequence>MLIRKTFLLVYLLAFCAILEAKDLPIRYLGIEQGLSNNVITTIYQDHRGFMWIGTYDGLNRFDGYNFKVFRNIIGDSTSLSTNNVLSICDDGKNNIWVGTQNGLNIFSQHNETFSNPIYLVHGNGAQQHLQGEVLSILNIKDQLVLVGTRTNGLIVFKGAWHPGIQLPLKVGGKEEWNYQVHAIRYDEARQRIWLSIKGKGIFLFDIKTNEIVRVSSEVIQANVMEIDKQGNLWLGTNSDLVYYNANTQELSYNHLPLSTTVTSLCFDKKEALWIGTDGAGVFELPANARTATSFKSSNGTELINSNSVYSVCCDKNDRKWIGTLRGGINLVECSEPFFEHVVYKGNVPSKVDNFILSFCEDGQHNVYIGTDGAGLRYWDRRRNSYVTYKSDPANGSSISSNFITNIIKDDQQDIWISTWFGGVNRLRKNSNRFERFELYNPNTNSREPNAWLVYQDAQKNIWAGTTNDGSLYLFNKKENKFEIFDPSIANLQTIAEDKQGNMWAGNYTSLIKIDRINKKHQVYAIGHPVRCIREDSKGRFWLGTQDGGLLLFDRATGNFKRFTTSEGLPSNTILRMLEDKSGNLWMSTYNGLVKFDPNTYACNNFSQSDGLQSNQFSFNGGLALSSGEFIFGGINGFNIFYPDSVVVRKDNTNIFLTSVRVDNKPAQGDASSAEVDGQTIRQITLPFDRSSLSLDFIALDYSTSDKIRYAYMLQGWDKGWNYVNKGRTANYSRLLEGKYVFLVKTSNADGSWSSATKLLQVIILPPWYRTWWAYSLFVLIAAAMIFAYITYARRQERLKYEIKLAHVKNEQDKIMAEKKLSFFTNISHEFRTPLSLIINPIKEKLDEAPDFALTIAYRNARRMLSLVDQLLLFRKADSGEDMLKITPVNLQMLCDGVYQCFIQQAKAKQIQYQFNAPNTPINICVDVEKIEIAIFNLLSNAFKFTPEKGSITFTIEEENDNVIITITDSGCGIAKSDQAKIFEKFAQAADAVTHKSGFGIGLYLVKHFVEAHKGSIKISSEINSGSSFSIQLKKGKQHLPVVAQPVAETNNNQLLEELAAGNDDKFTETLAEEMPASGKTVTEVITEKRSILLVDDSRDVRNYLKLLFNDKYILYMADDGVEGLALADEHLPDLIISDINMTEMDGLELCAKIKQSSRLNHIPVILLTASTDAAVRLKGIEGGADDYITKPFDKDLLTARVETILRNRSQLQQYFFDNITLRTSSVKVSAEYQDFLQRCIEVVENNLDADDFNMKKFARAMGMSHSRLYQKIKAISGQSPNAFIRSIRLRRAAVLMLTGDMNITQSANYVGIGDARYFREQFVKLFGVIPSEYIRKYRHTFNNTYNTIKIKGKA</sequence>
<keyword evidence="5" id="KW-0547">Nucleotide-binding</keyword>
<feature type="domain" description="Response regulatory" evidence="13">
    <location>
        <begin position="1091"/>
        <end position="1206"/>
    </location>
</feature>
<dbReference type="PROSITE" id="PS01124">
    <property type="entry name" value="HTH_ARAC_FAMILY_2"/>
    <property type="match status" value="1"/>
</dbReference>
<dbReference type="GO" id="GO:0000155">
    <property type="term" value="F:phosphorelay sensor kinase activity"/>
    <property type="evidence" value="ECO:0007669"/>
    <property type="project" value="InterPro"/>
</dbReference>
<keyword evidence="6" id="KW-0418">Kinase</keyword>
<dbReference type="InterPro" id="IPR003594">
    <property type="entry name" value="HATPase_dom"/>
</dbReference>
<dbReference type="EMBL" id="JAHSPG010000015">
    <property type="protein sequence ID" value="MBV4359233.1"/>
    <property type="molecule type" value="Genomic_DNA"/>
</dbReference>
<dbReference type="PROSITE" id="PS50109">
    <property type="entry name" value="HIS_KIN"/>
    <property type="match status" value="1"/>
</dbReference>
<name>A0A9E2SDE2_9BACT</name>
<feature type="domain" description="HTH araC/xylS-type" evidence="11">
    <location>
        <begin position="1238"/>
        <end position="1337"/>
    </location>
</feature>
<keyword evidence="15" id="KW-1185">Reference proteome</keyword>
<evidence type="ECO:0000313" key="14">
    <source>
        <dbReference type="EMBL" id="MBV4359233.1"/>
    </source>
</evidence>
<dbReference type="Pfam" id="PF00512">
    <property type="entry name" value="HisKA"/>
    <property type="match status" value="1"/>
</dbReference>
<dbReference type="InterPro" id="IPR003661">
    <property type="entry name" value="HisK_dim/P_dom"/>
</dbReference>
<keyword evidence="7" id="KW-0067">ATP-binding</keyword>
<dbReference type="GO" id="GO:0005524">
    <property type="term" value="F:ATP binding"/>
    <property type="evidence" value="ECO:0007669"/>
    <property type="project" value="UniProtKB-KW"/>
</dbReference>
<dbReference type="Pfam" id="PF02518">
    <property type="entry name" value="HATPase_c"/>
    <property type="match status" value="1"/>
</dbReference>
<dbReference type="GO" id="GO:0003700">
    <property type="term" value="F:DNA-binding transcription factor activity"/>
    <property type="evidence" value="ECO:0007669"/>
    <property type="project" value="InterPro"/>
</dbReference>
<accession>A0A9E2SDE2</accession>
<reference evidence="14" key="1">
    <citation type="submission" date="2021-06" db="EMBL/GenBank/DDBJ databases">
        <authorList>
            <person name="Huq M.A."/>
        </authorList>
    </citation>
    <scope>NUCLEOTIDE SEQUENCE</scope>
    <source>
        <strain evidence="14">MAH-26</strain>
    </source>
</reference>
<dbReference type="SMART" id="SM00342">
    <property type="entry name" value="HTH_ARAC"/>
    <property type="match status" value="1"/>
</dbReference>
<dbReference type="SMART" id="SM00388">
    <property type="entry name" value="HisKA"/>
    <property type="match status" value="1"/>
</dbReference>
<dbReference type="CDD" id="cd00082">
    <property type="entry name" value="HisKA"/>
    <property type="match status" value="1"/>
</dbReference>
<evidence type="ECO:0000313" key="15">
    <source>
        <dbReference type="Proteomes" id="UP000812270"/>
    </source>
</evidence>
<dbReference type="Pfam" id="PF12833">
    <property type="entry name" value="HTH_18"/>
    <property type="match status" value="1"/>
</dbReference>
<dbReference type="EC" id="2.7.13.3" evidence="2"/>
<dbReference type="SMART" id="SM00448">
    <property type="entry name" value="REC"/>
    <property type="match status" value="1"/>
</dbReference>
<dbReference type="PANTHER" id="PTHR43547">
    <property type="entry name" value="TWO-COMPONENT HISTIDINE KINASE"/>
    <property type="match status" value="1"/>
</dbReference>
<evidence type="ECO:0000256" key="3">
    <source>
        <dbReference type="ARBA" id="ARBA00022553"/>
    </source>
</evidence>
<evidence type="ECO:0000259" key="13">
    <source>
        <dbReference type="PROSITE" id="PS50110"/>
    </source>
</evidence>
<feature type="domain" description="Histidine kinase" evidence="12">
    <location>
        <begin position="826"/>
        <end position="1037"/>
    </location>
</feature>
<gene>
    <name evidence="14" type="ORF">KTO63_18845</name>
</gene>
<feature type="transmembrane region" description="Helical" evidence="10">
    <location>
        <begin position="772"/>
        <end position="792"/>
    </location>
</feature>
<evidence type="ECO:0000256" key="5">
    <source>
        <dbReference type="ARBA" id="ARBA00022741"/>
    </source>
</evidence>
<keyword evidence="8" id="KW-0902">Two-component regulatory system</keyword>
<evidence type="ECO:0000256" key="1">
    <source>
        <dbReference type="ARBA" id="ARBA00000085"/>
    </source>
</evidence>
<keyword evidence="3 9" id="KW-0597">Phosphoprotein</keyword>
<dbReference type="InterPro" id="IPR005467">
    <property type="entry name" value="His_kinase_dom"/>
</dbReference>
<dbReference type="Pfam" id="PF07495">
    <property type="entry name" value="Y_Y_Y"/>
    <property type="match status" value="1"/>
</dbReference>
<evidence type="ECO:0000256" key="8">
    <source>
        <dbReference type="ARBA" id="ARBA00023012"/>
    </source>
</evidence>
<dbReference type="FunFam" id="3.30.565.10:FF:000037">
    <property type="entry name" value="Hybrid sensor histidine kinase/response regulator"/>
    <property type="match status" value="1"/>
</dbReference>
<organism evidence="14 15">
    <name type="scientific">Pinibacter aurantiacus</name>
    <dbReference type="NCBI Taxonomy" id="2851599"/>
    <lineage>
        <taxon>Bacteria</taxon>
        <taxon>Pseudomonadati</taxon>
        <taxon>Bacteroidota</taxon>
        <taxon>Chitinophagia</taxon>
        <taxon>Chitinophagales</taxon>
        <taxon>Chitinophagaceae</taxon>
        <taxon>Pinibacter</taxon>
    </lineage>
</organism>
<proteinExistence type="predicted"/>
<evidence type="ECO:0000256" key="6">
    <source>
        <dbReference type="ARBA" id="ARBA00022777"/>
    </source>
</evidence>
<protein>
    <recommendedName>
        <fullName evidence="2">histidine kinase</fullName>
        <ecNumber evidence="2">2.7.13.3</ecNumber>
    </recommendedName>
</protein>
<evidence type="ECO:0000256" key="9">
    <source>
        <dbReference type="PROSITE-ProRule" id="PRU00169"/>
    </source>
</evidence>
<evidence type="ECO:0000256" key="10">
    <source>
        <dbReference type="SAM" id="Phobius"/>
    </source>
</evidence>
<comment type="caution">
    <text evidence="14">The sequence shown here is derived from an EMBL/GenBank/DDBJ whole genome shotgun (WGS) entry which is preliminary data.</text>
</comment>
<dbReference type="PROSITE" id="PS50110">
    <property type="entry name" value="RESPONSE_REGULATORY"/>
    <property type="match status" value="1"/>
</dbReference>
<comment type="catalytic activity">
    <reaction evidence="1">
        <text>ATP + protein L-histidine = ADP + protein N-phospho-L-histidine.</text>
        <dbReference type="EC" id="2.7.13.3"/>
    </reaction>
</comment>
<dbReference type="Pfam" id="PF07494">
    <property type="entry name" value="Reg_prop"/>
    <property type="match status" value="4"/>
</dbReference>
<dbReference type="RefSeq" id="WP_217793234.1">
    <property type="nucleotide sequence ID" value="NZ_JAHSPG010000015.1"/>
</dbReference>
<dbReference type="InterPro" id="IPR011123">
    <property type="entry name" value="Y_Y_Y"/>
</dbReference>
<feature type="modified residue" description="4-aspartylphosphate" evidence="9">
    <location>
        <position position="1139"/>
    </location>
</feature>
<evidence type="ECO:0000256" key="4">
    <source>
        <dbReference type="ARBA" id="ARBA00022679"/>
    </source>
</evidence>
<dbReference type="InterPro" id="IPR011110">
    <property type="entry name" value="Reg_prop"/>
</dbReference>